<dbReference type="Proteomes" id="UP000706039">
    <property type="component" value="Unassembled WGS sequence"/>
</dbReference>
<dbReference type="InterPro" id="IPR036388">
    <property type="entry name" value="WH-like_DNA-bd_sf"/>
</dbReference>
<feature type="domain" description="RNA polymerase sigma factor 70 region 4 type 2" evidence="6">
    <location>
        <begin position="111"/>
        <end position="162"/>
    </location>
</feature>
<dbReference type="SUPFAM" id="SSF88659">
    <property type="entry name" value="Sigma3 and sigma4 domains of RNA polymerase sigma factors"/>
    <property type="match status" value="1"/>
</dbReference>
<dbReference type="InterPro" id="IPR013325">
    <property type="entry name" value="RNA_pol_sigma_r2"/>
</dbReference>
<dbReference type="Pfam" id="PF08281">
    <property type="entry name" value="Sigma70_r4_2"/>
    <property type="match status" value="1"/>
</dbReference>
<dbReference type="PANTHER" id="PTHR43133">
    <property type="entry name" value="RNA POLYMERASE ECF-TYPE SIGMA FACTO"/>
    <property type="match status" value="1"/>
</dbReference>
<keyword evidence="4" id="KW-0804">Transcription</keyword>
<dbReference type="SUPFAM" id="SSF88946">
    <property type="entry name" value="Sigma2 domain of RNA polymerase sigma factors"/>
    <property type="match status" value="1"/>
</dbReference>
<evidence type="ECO:0000313" key="7">
    <source>
        <dbReference type="EMBL" id="MBY8823671.1"/>
    </source>
</evidence>
<evidence type="ECO:0000313" key="8">
    <source>
        <dbReference type="Proteomes" id="UP000706039"/>
    </source>
</evidence>
<dbReference type="InterPro" id="IPR013249">
    <property type="entry name" value="RNA_pol_sigma70_r4_t2"/>
</dbReference>
<dbReference type="RefSeq" id="WP_222990784.1">
    <property type="nucleotide sequence ID" value="NZ_JAINVV010000007.1"/>
</dbReference>
<evidence type="ECO:0000256" key="3">
    <source>
        <dbReference type="ARBA" id="ARBA00023082"/>
    </source>
</evidence>
<reference evidence="7 8" key="1">
    <citation type="submission" date="2021-08" db="EMBL/GenBank/DDBJ databases">
        <authorList>
            <person name="Tuo L."/>
        </authorList>
    </citation>
    <scope>NUCLEOTIDE SEQUENCE [LARGE SCALE GENOMIC DNA]</scope>
    <source>
        <strain evidence="7 8">JCM 31229</strain>
    </source>
</reference>
<evidence type="ECO:0000256" key="4">
    <source>
        <dbReference type="ARBA" id="ARBA00023163"/>
    </source>
</evidence>
<dbReference type="InterPro" id="IPR007627">
    <property type="entry name" value="RNA_pol_sigma70_r2"/>
</dbReference>
<evidence type="ECO:0000256" key="2">
    <source>
        <dbReference type="ARBA" id="ARBA00023015"/>
    </source>
</evidence>
<dbReference type="Pfam" id="PF04542">
    <property type="entry name" value="Sigma70_r2"/>
    <property type="match status" value="1"/>
</dbReference>
<dbReference type="InterPro" id="IPR039425">
    <property type="entry name" value="RNA_pol_sigma-70-like"/>
</dbReference>
<sequence length="174" mass="18895">MASGMATIDMEGLYSGHGDWLRGWLRRYTRCSDRAADLAQDTFCKLIESPVSGAPHNPRPYLATVARRLMIDQARRMEVERTFLEAHAALMAGAAAPCPERIAAAIGELNIVVRALETLSERARRAFLRARLDGAPHAEIAAELGVSKSMVKQYVAKGYACCYAAAYGAGHDIG</sequence>
<feature type="domain" description="RNA polymerase sigma-70 region 2" evidence="5">
    <location>
        <begin position="13"/>
        <end position="76"/>
    </location>
</feature>
<dbReference type="InterPro" id="IPR013324">
    <property type="entry name" value="RNA_pol_sigma_r3/r4-like"/>
</dbReference>
<comment type="caution">
    <text evidence="7">The sequence shown here is derived from an EMBL/GenBank/DDBJ whole genome shotgun (WGS) entry which is preliminary data.</text>
</comment>
<gene>
    <name evidence="7" type="ORF">K7G82_15305</name>
</gene>
<keyword evidence="3" id="KW-0731">Sigma factor</keyword>
<keyword evidence="2" id="KW-0805">Transcription regulation</keyword>
<dbReference type="Gene3D" id="1.10.1740.10">
    <property type="match status" value="1"/>
</dbReference>
<dbReference type="InterPro" id="IPR014284">
    <property type="entry name" value="RNA_pol_sigma-70_dom"/>
</dbReference>
<accession>A0ABS7PQZ8</accession>
<comment type="similarity">
    <text evidence="1">Belongs to the sigma-70 factor family. ECF subfamily.</text>
</comment>
<dbReference type="PANTHER" id="PTHR43133:SF63">
    <property type="entry name" value="RNA POLYMERASE SIGMA FACTOR FECI-RELATED"/>
    <property type="match status" value="1"/>
</dbReference>
<evidence type="ECO:0000256" key="1">
    <source>
        <dbReference type="ARBA" id="ARBA00010641"/>
    </source>
</evidence>
<evidence type="ECO:0000259" key="6">
    <source>
        <dbReference type="Pfam" id="PF08281"/>
    </source>
</evidence>
<dbReference type="EMBL" id="JAINVV010000007">
    <property type="protein sequence ID" value="MBY8823671.1"/>
    <property type="molecule type" value="Genomic_DNA"/>
</dbReference>
<name>A0ABS7PQZ8_9SPHN</name>
<evidence type="ECO:0000259" key="5">
    <source>
        <dbReference type="Pfam" id="PF04542"/>
    </source>
</evidence>
<dbReference type="NCBIfam" id="TIGR02937">
    <property type="entry name" value="sigma70-ECF"/>
    <property type="match status" value="1"/>
</dbReference>
<organism evidence="7 8">
    <name type="scientific">Sphingomonas colocasiae</name>
    <dbReference type="NCBI Taxonomy" id="1848973"/>
    <lineage>
        <taxon>Bacteria</taxon>
        <taxon>Pseudomonadati</taxon>
        <taxon>Pseudomonadota</taxon>
        <taxon>Alphaproteobacteria</taxon>
        <taxon>Sphingomonadales</taxon>
        <taxon>Sphingomonadaceae</taxon>
        <taxon>Sphingomonas</taxon>
    </lineage>
</organism>
<keyword evidence="8" id="KW-1185">Reference proteome</keyword>
<proteinExistence type="inferred from homology"/>
<protein>
    <submittedName>
        <fullName evidence="7">Sigma-70 family RNA polymerase sigma factor</fullName>
    </submittedName>
</protein>
<dbReference type="Gene3D" id="1.10.10.10">
    <property type="entry name" value="Winged helix-like DNA-binding domain superfamily/Winged helix DNA-binding domain"/>
    <property type="match status" value="1"/>
</dbReference>